<dbReference type="EMBL" id="JAYXHS010000002">
    <property type="protein sequence ID" value="MEC5386569.1"/>
    <property type="molecule type" value="Genomic_DNA"/>
</dbReference>
<organism evidence="1 2">
    <name type="scientific">Uliginosibacterium silvisoli</name>
    <dbReference type="NCBI Taxonomy" id="3114758"/>
    <lineage>
        <taxon>Bacteria</taxon>
        <taxon>Pseudomonadati</taxon>
        <taxon>Pseudomonadota</taxon>
        <taxon>Betaproteobacteria</taxon>
        <taxon>Rhodocyclales</taxon>
        <taxon>Zoogloeaceae</taxon>
        <taxon>Uliginosibacterium</taxon>
    </lineage>
</organism>
<keyword evidence="2" id="KW-1185">Reference proteome</keyword>
<dbReference type="PROSITE" id="PS51257">
    <property type="entry name" value="PROKAR_LIPOPROTEIN"/>
    <property type="match status" value="1"/>
</dbReference>
<reference evidence="1 2" key="1">
    <citation type="submission" date="2024-01" db="EMBL/GenBank/DDBJ databases">
        <title>Uliginosibacterium soil sp. nov.</title>
        <authorList>
            <person name="Lv Y."/>
        </authorList>
    </citation>
    <scope>NUCLEOTIDE SEQUENCE [LARGE SCALE GENOMIC DNA]</scope>
    <source>
        <strain evidence="1 2">H3</strain>
    </source>
</reference>
<dbReference type="InterPro" id="IPR029058">
    <property type="entry name" value="AB_hydrolase_fold"/>
</dbReference>
<proteinExistence type="predicted"/>
<gene>
    <name evidence="1" type="ORF">VVD49_12605</name>
</gene>
<dbReference type="Proteomes" id="UP001331561">
    <property type="component" value="Unassembled WGS sequence"/>
</dbReference>
<dbReference type="Gene3D" id="3.40.50.1820">
    <property type="entry name" value="alpha/beta hydrolase"/>
    <property type="match status" value="1"/>
</dbReference>
<evidence type="ECO:0000313" key="2">
    <source>
        <dbReference type="Proteomes" id="UP001331561"/>
    </source>
</evidence>
<evidence type="ECO:0000313" key="1">
    <source>
        <dbReference type="EMBL" id="MEC5386569.1"/>
    </source>
</evidence>
<dbReference type="RefSeq" id="WP_327599529.1">
    <property type="nucleotide sequence ID" value="NZ_JAYXHS010000002.1"/>
</dbReference>
<accession>A0ABU6K4L8</accession>
<sequence length="278" mass="30148">MKLRETFVWALCVLVSACATDPRLHANAIARSADLRHEQIAAGPFLLTTYVRISDVSRPLTVYIEGDGLAWRTRNQPSDDPTPRRPVGLSLAAADRSANVVYLARPCQYIPLSASSSCDVAYWTGKRFAPEVVAAMNDLVTHYMARTPGQRVDLVGYSGGGAIAVLLAARRQDVASLRTVAGNLDHDAVNRFHRVSLMPDSLNPADVVANVANIPQIHFTGSDDTIVPPAITRGFVTKVGACAQDKVIEGLSHEGAWDVLWPRLLASQPRCVPEETSR</sequence>
<keyword evidence="1" id="KW-0378">Hydrolase</keyword>
<name>A0ABU6K4L8_9RHOO</name>
<protein>
    <submittedName>
        <fullName evidence="1">Alpha/beta hydrolase</fullName>
    </submittedName>
</protein>
<dbReference type="GO" id="GO:0016787">
    <property type="term" value="F:hydrolase activity"/>
    <property type="evidence" value="ECO:0007669"/>
    <property type="project" value="UniProtKB-KW"/>
</dbReference>
<comment type="caution">
    <text evidence="1">The sequence shown here is derived from an EMBL/GenBank/DDBJ whole genome shotgun (WGS) entry which is preliminary data.</text>
</comment>
<dbReference type="SUPFAM" id="SSF53474">
    <property type="entry name" value="alpha/beta-Hydrolases"/>
    <property type="match status" value="1"/>
</dbReference>